<reference evidence="2" key="1">
    <citation type="submission" date="2022-07" db="EMBL/GenBank/DDBJ databases">
        <title>Phylogenomic reconstructions and comparative analyses of Kickxellomycotina fungi.</title>
        <authorList>
            <person name="Reynolds N.K."/>
            <person name="Stajich J.E."/>
            <person name="Barry K."/>
            <person name="Grigoriev I.V."/>
            <person name="Crous P."/>
            <person name="Smith M.E."/>
        </authorList>
    </citation>
    <scope>NUCLEOTIDE SEQUENCE</scope>
    <source>
        <strain evidence="2">BCRC 34882</strain>
    </source>
</reference>
<evidence type="ECO:0000313" key="3">
    <source>
        <dbReference type="Proteomes" id="UP001151295"/>
    </source>
</evidence>
<keyword evidence="3" id="KW-1185">Reference proteome</keyword>
<evidence type="ECO:0000256" key="1">
    <source>
        <dbReference type="SAM" id="MobiDB-lite"/>
    </source>
</evidence>
<sequence>MDVDTPNTQEASTTTPTATTPAVAVIAATTGMPFTPPHSNTNTPQRHTDAAGDDYEDEQSGMEPVRPRRLNDSAVPESPSMRAEHGETVESSDAESDSERYQASGPRTSGSRSSGFRRSGSRTVISSSSRHGGYGSDSEEVHKIDHTDFFSSFGPNWDSPK</sequence>
<feature type="compositionally biased region" description="Low complexity" evidence="1">
    <location>
        <begin position="104"/>
        <end position="130"/>
    </location>
</feature>
<dbReference type="Proteomes" id="UP001151295">
    <property type="component" value="Unassembled WGS sequence"/>
</dbReference>
<accession>A0ABQ8PPZ5</accession>
<feature type="compositionally biased region" description="Low complexity" evidence="1">
    <location>
        <begin position="1"/>
        <end position="30"/>
    </location>
</feature>
<feature type="region of interest" description="Disordered" evidence="1">
    <location>
        <begin position="1"/>
        <end position="161"/>
    </location>
</feature>
<proteinExistence type="predicted"/>
<name>A0ABQ8PPZ5_9FUNG</name>
<organism evidence="2 3">
    <name type="scientific">Coemansia umbellata</name>
    <dbReference type="NCBI Taxonomy" id="1424467"/>
    <lineage>
        <taxon>Eukaryota</taxon>
        <taxon>Fungi</taxon>
        <taxon>Fungi incertae sedis</taxon>
        <taxon>Zoopagomycota</taxon>
        <taxon>Kickxellomycotina</taxon>
        <taxon>Kickxellomycetes</taxon>
        <taxon>Kickxellales</taxon>
        <taxon>Kickxellaceae</taxon>
        <taxon>Coemansia</taxon>
    </lineage>
</organism>
<comment type="caution">
    <text evidence="2">The sequence shown here is derived from an EMBL/GenBank/DDBJ whole genome shotgun (WGS) entry which is preliminary data.</text>
</comment>
<evidence type="ECO:0000313" key="2">
    <source>
        <dbReference type="EMBL" id="KAJ1993214.1"/>
    </source>
</evidence>
<dbReference type="EMBL" id="JANBQD010000020">
    <property type="protein sequence ID" value="KAJ1993214.1"/>
    <property type="molecule type" value="Genomic_DNA"/>
</dbReference>
<feature type="compositionally biased region" description="Acidic residues" evidence="1">
    <location>
        <begin position="51"/>
        <end position="60"/>
    </location>
</feature>
<protein>
    <submittedName>
        <fullName evidence="2">Uncharacterized protein</fullName>
    </submittedName>
</protein>
<feature type="compositionally biased region" description="Basic and acidic residues" evidence="1">
    <location>
        <begin position="139"/>
        <end position="148"/>
    </location>
</feature>
<gene>
    <name evidence="2" type="ORF">EDC05_002290</name>
</gene>